<sequence length="278" mass="28924">MSRDERAAGTPPGGTAGGPFGEPGAAAGLAGELAGLAAGAPPGLLDRVAARRVRVPGPLPGPHADLLVAFTDHGVAYLRAGMDEEEFTAAFRARFGRPLLPAAGPPPGLLPALRTGRPGGLRLDLRGLSEFEAAVLRAAAQIPRGQVRPYAWVARRAGRPRAVRAVGSALGRNPVPLLIPCHRVTRSDGTLGEYVFGAEAKERLLRAEDVDVEEVTALARRGARLVGSTTTGIVCYPTCADARRIAPGHRRLFGDLAAARAAGFRPCLRCGPCDPRPA</sequence>
<dbReference type="RefSeq" id="WP_141969295.1">
    <property type="nucleotide sequence ID" value="NZ_VFPO01000001.1"/>
</dbReference>
<dbReference type="PANTHER" id="PTHR10815:SF13">
    <property type="entry name" value="METHYLATED-DNA--PROTEIN-CYSTEINE METHYLTRANSFERASE"/>
    <property type="match status" value="1"/>
</dbReference>
<comment type="similarity">
    <text evidence="2">Belongs to the MGMT family.</text>
</comment>
<dbReference type="AlphaFoldDB" id="A0A543IF95"/>
<dbReference type="NCBIfam" id="TIGR00589">
    <property type="entry name" value="ogt"/>
    <property type="match status" value="1"/>
</dbReference>
<dbReference type="InterPro" id="IPR014048">
    <property type="entry name" value="MethylDNA_cys_MeTrfase_DNA-bd"/>
</dbReference>
<accession>A0A543IF95</accession>
<dbReference type="GO" id="GO:0006281">
    <property type="term" value="P:DNA repair"/>
    <property type="evidence" value="ECO:0007669"/>
    <property type="project" value="UniProtKB-KW"/>
</dbReference>
<evidence type="ECO:0000256" key="7">
    <source>
        <dbReference type="ARBA" id="ARBA00023159"/>
    </source>
</evidence>
<evidence type="ECO:0000256" key="2">
    <source>
        <dbReference type="ARBA" id="ARBA00008711"/>
    </source>
</evidence>
<dbReference type="InterPro" id="IPR036388">
    <property type="entry name" value="WH-like_DNA-bd_sf"/>
</dbReference>
<keyword evidence="7" id="KW-0010">Activator</keyword>
<dbReference type="EMBL" id="VFPO01000001">
    <property type="protein sequence ID" value="TQM69268.1"/>
    <property type="molecule type" value="Genomic_DNA"/>
</dbReference>
<keyword evidence="6" id="KW-0227">DNA damage</keyword>
<evidence type="ECO:0000259" key="12">
    <source>
        <dbReference type="Pfam" id="PF02805"/>
    </source>
</evidence>
<keyword evidence="4 13" id="KW-0489">Methyltransferase</keyword>
<proteinExistence type="inferred from homology"/>
<dbReference type="GO" id="GO:0006355">
    <property type="term" value="P:regulation of DNA-templated transcription"/>
    <property type="evidence" value="ECO:0007669"/>
    <property type="project" value="InterPro"/>
</dbReference>
<evidence type="ECO:0000256" key="10">
    <source>
        <dbReference type="SAM" id="MobiDB-lite"/>
    </source>
</evidence>
<dbReference type="EC" id="2.1.1.63" evidence="3"/>
<feature type="region of interest" description="Disordered" evidence="10">
    <location>
        <begin position="1"/>
        <end position="25"/>
    </location>
</feature>
<evidence type="ECO:0000256" key="9">
    <source>
        <dbReference type="ARBA" id="ARBA00049348"/>
    </source>
</evidence>
<evidence type="ECO:0000256" key="8">
    <source>
        <dbReference type="ARBA" id="ARBA00023204"/>
    </source>
</evidence>
<organism evidence="13 14">
    <name type="scientific">Actinomadura hallensis</name>
    <dbReference type="NCBI Taxonomy" id="337895"/>
    <lineage>
        <taxon>Bacteria</taxon>
        <taxon>Bacillati</taxon>
        <taxon>Actinomycetota</taxon>
        <taxon>Actinomycetes</taxon>
        <taxon>Streptosporangiales</taxon>
        <taxon>Thermomonosporaceae</taxon>
        <taxon>Actinomadura</taxon>
    </lineage>
</organism>
<keyword evidence="5 13" id="KW-0808">Transferase</keyword>
<dbReference type="Pfam" id="PF02805">
    <property type="entry name" value="Ada_Zn_binding"/>
    <property type="match status" value="1"/>
</dbReference>
<dbReference type="GO" id="GO:0008270">
    <property type="term" value="F:zinc ion binding"/>
    <property type="evidence" value="ECO:0007669"/>
    <property type="project" value="InterPro"/>
</dbReference>
<dbReference type="Proteomes" id="UP000316706">
    <property type="component" value="Unassembled WGS sequence"/>
</dbReference>
<evidence type="ECO:0000256" key="1">
    <source>
        <dbReference type="ARBA" id="ARBA00001286"/>
    </source>
</evidence>
<dbReference type="FunFam" id="1.10.10.10:FF:000214">
    <property type="entry name" value="Methylated-DNA--protein-cysteine methyltransferase"/>
    <property type="match status" value="1"/>
</dbReference>
<evidence type="ECO:0000256" key="5">
    <source>
        <dbReference type="ARBA" id="ARBA00022679"/>
    </source>
</evidence>
<dbReference type="PANTHER" id="PTHR10815">
    <property type="entry name" value="METHYLATED-DNA--PROTEIN-CYSTEINE METHYLTRANSFERASE"/>
    <property type="match status" value="1"/>
</dbReference>
<comment type="catalytic activity">
    <reaction evidence="9">
        <text>a 6-O-methyl-2'-deoxyguanosine in DNA + L-cysteinyl-[protein] = S-methyl-L-cysteinyl-[protein] + a 2'-deoxyguanosine in DNA</text>
        <dbReference type="Rhea" id="RHEA:24000"/>
        <dbReference type="Rhea" id="RHEA-COMP:10131"/>
        <dbReference type="Rhea" id="RHEA-COMP:10132"/>
        <dbReference type="Rhea" id="RHEA-COMP:11367"/>
        <dbReference type="Rhea" id="RHEA-COMP:11368"/>
        <dbReference type="ChEBI" id="CHEBI:29950"/>
        <dbReference type="ChEBI" id="CHEBI:82612"/>
        <dbReference type="ChEBI" id="CHEBI:85445"/>
        <dbReference type="ChEBI" id="CHEBI:85448"/>
        <dbReference type="EC" id="2.1.1.63"/>
    </reaction>
</comment>
<dbReference type="Pfam" id="PF01035">
    <property type="entry name" value="DNA_binding_1"/>
    <property type="match status" value="1"/>
</dbReference>
<evidence type="ECO:0000256" key="3">
    <source>
        <dbReference type="ARBA" id="ARBA00011918"/>
    </source>
</evidence>
<dbReference type="InterPro" id="IPR035451">
    <property type="entry name" value="Ada-like_dom_sf"/>
</dbReference>
<dbReference type="SUPFAM" id="SSF57884">
    <property type="entry name" value="Ada DNA repair protein, N-terminal domain (N-Ada 10)"/>
    <property type="match status" value="1"/>
</dbReference>
<evidence type="ECO:0000256" key="6">
    <source>
        <dbReference type="ARBA" id="ARBA00022763"/>
    </source>
</evidence>
<feature type="domain" description="Methylated-DNA-[protein]-cysteine S-methyltransferase DNA binding" evidence="11">
    <location>
        <begin position="130"/>
        <end position="210"/>
    </location>
</feature>
<dbReference type="InterPro" id="IPR004026">
    <property type="entry name" value="Ada_DNA_repair_Zn-bd"/>
</dbReference>
<dbReference type="CDD" id="cd06445">
    <property type="entry name" value="ATase"/>
    <property type="match status" value="1"/>
</dbReference>
<reference evidence="13 14" key="1">
    <citation type="submission" date="2019-06" db="EMBL/GenBank/DDBJ databases">
        <title>Sequencing the genomes of 1000 actinobacteria strains.</title>
        <authorList>
            <person name="Klenk H.-P."/>
        </authorList>
    </citation>
    <scope>NUCLEOTIDE SEQUENCE [LARGE SCALE GENOMIC DNA]</scope>
    <source>
        <strain evidence="13 14">DSM 45043</strain>
    </source>
</reference>
<evidence type="ECO:0000313" key="13">
    <source>
        <dbReference type="EMBL" id="TQM69268.1"/>
    </source>
</evidence>
<keyword evidence="8" id="KW-0234">DNA repair</keyword>
<comment type="catalytic activity">
    <reaction evidence="1">
        <text>a 4-O-methyl-thymidine in DNA + L-cysteinyl-[protein] = a thymidine in DNA + S-methyl-L-cysteinyl-[protein]</text>
        <dbReference type="Rhea" id="RHEA:53428"/>
        <dbReference type="Rhea" id="RHEA-COMP:10131"/>
        <dbReference type="Rhea" id="RHEA-COMP:10132"/>
        <dbReference type="Rhea" id="RHEA-COMP:13555"/>
        <dbReference type="Rhea" id="RHEA-COMP:13556"/>
        <dbReference type="ChEBI" id="CHEBI:29950"/>
        <dbReference type="ChEBI" id="CHEBI:82612"/>
        <dbReference type="ChEBI" id="CHEBI:137386"/>
        <dbReference type="ChEBI" id="CHEBI:137387"/>
        <dbReference type="EC" id="2.1.1.63"/>
    </reaction>
</comment>
<dbReference type="InterPro" id="IPR036217">
    <property type="entry name" value="MethylDNA_cys_MeTrfase_DNAb"/>
</dbReference>
<comment type="caution">
    <text evidence="13">The sequence shown here is derived from an EMBL/GenBank/DDBJ whole genome shotgun (WGS) entry which is preliminary data.</text>
</comment>
<feature type="compositionally biased region" description="Gly residues" evidence="10">
    <location>
        <begin position="11"/>
        <end position="21"/>
    </location>
</feature>
<evidence type="ECO:0000259" key="11">
    <source>
        <dbReference type="Pfam" id="PF01035"/>
    </source>
</evidence>
<dbReference type="GO" id="GO:0003677">
    <property type="term" value="F:DNA binding"/>
    <property type="evidence" value="ECO:0007669"/>
    <property type="project" value="InterPro"/>
</dbReference>
<evidence type="ECO:0000313" key="14">
    <source>
        <dbReference type="Proteomes" id="UP000316706"/>
    </source>
</evidence>
<dbReference type="SUPFAM" id="SSF46767">
    <property type="entry name" value="Methylated DNA-protein cysteine methyltransferase, C-terminal domain"/>
    <property type="match status" value="1"/>
</dbReference>
<dbReference type="GO" id="GO:0032259">
    <property type="term" value="P:methylation"/>
    <property type="evidence" value="ECO:0007669"/>
    <property type="project" value="UniProtKB-KW"/>
</dbReference>
<dbReference type="Gene3D" id="1.10.10.10">
    <property type="entry name" value="Winged helix-like DNA-binding domain superfamily/Winged helix DNA-binding domain"/>
    <property type="match status" value="1"/>
</dbReference>
<dbReference type="Gene3D" id="3.40.10.10">
    <property type="entry name" value="DNA Methylphosphotriester Repair Domain"/>
    <property type="match status" value="1"/>
</dbReference>
<gene>
    <name evidence="13" type="ORF">FHX41_2959</name>
</gene>
<dbReference type="OrthoDB" id="9802228at2"/>
<feature type="domain" description="Ada DNA repair metal-binding" evidence="12">
    <location>
        <begin position="225"/>
        <end position="272"/>
    </location>
</feature>
<protein>
    <recommendedName>
        <fullName evidence="3">methylated-DNA--[protein]-cysteine S-methyltransferase</fullName>
        <ecNumber evidence="3">2.1.1.63</ecNumber>
    </recommendedName>
</protein>
<keyword evidence="14" id="KW-1185">Reference proteome</keyword>
<dbReference type="GO" id="GO:0003908">
    <property type="term" value="F:methylated-DNA-[protein]-cysteine S-methyltransferase activity"/>
    <property type="evidence" value="ECO:0007669"/>
    <property type="project" value="UniProtKB-EC"/>
</dbReference>
<evidence type="ECO:0000256" key="4">
    <source>
        <dbReference type="ARBA" id="ARBA00022603"/>
    </source>
</evidence>
<name>A0A543IF95_9ACTN</name>